<dbReference type="RefSeq" id="WP_117384122.1">
    <property type="nucleotide sequence ID" value="NZ_QWDE01000003.1"/>
</dbReference>
<dbReference type="PANTHER" id="PTHR40763:SF5">
    <property type="entry name" value="MEMBRANE PROTEIN"/>
    <property type="match status" value="1"/>
</dbReference>
<feature type="transmembrane region" description="Helical" evidence="1">
    <location>
        <begin position="43"/>
        <end position="59"/>
    </location>
</feature>
<keyword evidence="5" id="KW-1185">Reference proteome</keyword>
<dbReference type="AlphaFoldDB" id="A0A3E2NM67"/>
<dbReference type="InterPro" id="IPR024425">
    <property type="entry name" value="LiaF-like_C"/>
</dbReference>
<keyword evidence="1" id="KW-1133">Transmembrane helix</keyword>
<protein>
    <submittedName>
        <fullName evidence="4">Uncharacterized protein</fullName>
    </submittedName>
</protein>
<proteinExistence type="predicted"/>
<reference evidence="4 5" key="1">
    <citation type="submission" date="2018-08" db="EMBL/GenBank/DDBJ databases">
        <title>Mucilaginibacter terrae sp. nov., isolated from manganese diggings.</title>
        <authorList>
            <person name="Huang Y."/>
            <person name="Zhou Z."/>
        </authorList>
    </citation>
    <scope>NUCLEOTIDE SEQUENCE [LARGE SCALE GENOMIC DNA]</scope>
    <source>
        <strain evidence="4 5">ZH6</strain>
    </source>
</reference>
<feature type="domain" description="LiaF transmembrane" evidence="3">
    <location>
        <begin position="18"/>
        <end position="110"/>
    </location>
</feature>
<keyword evidence="1" id="KW-0472">Membrane</keyword>
<feature type="domain" description="Cell wall-active antibiotics response LiaF-like C-terminal" evidence="2">
    <location>
        <begin position="188"/>
        <end position="246"/>
    </location>
</feature>
<accession>A0A3E2NM67</accession>
<sequence length="278" mass="30455">MSNNIDIKPNKANGKVMFGAILLLVGGFLLLKQLGLFFLPDSLDLWPLWLIFWGLVIGARNNWQKTSWLVLTGLGTIFLLTENLHNSSGVVWPLAFIGLGIWIIMRKKHDHTIVKDADYWDRKYRTGPYAEKPLADFGDASTAEGPATDVPPVEPVTGGSVPPPSYDDVLDATAIFGGVNKTIFSKNFRGGDITNIFGGSELDFTHADINGMVYIDITQVFGGTKIIVPANWQVVSDISAIFAGTDDKRIKSMRPINADKVLVLKGVSLFAGVEIRSY</sequence>
<feature type="transmembrane region" description="Helical" evidence="1">
    <location>
        <begin position="90"/>
        <end position="105"/>
    </location>
</feature>
<evidence type="ECO:0000256" key="1">
    <source>
        <dbReference type="SAM" id="Phobius"/>
    </source>
</evidence>
<dbReference type="InterPro" id="IPR054331">
    <property type="entry name" value="LiaF_TM"/>
</dbReference>
<dbReference type="Pfam" id="PF22570">
    <property type="entry name" value="LiaF-TM"/>
    <property type="match status" value="1"/>
</dbReference>
<name>A0A3E2NM67_9SPHI</name>
<dbReference type="OrthoDB" id="129627at2"/>
<evidence type="ECO:0000259" key="2">
    <source>
        <dbReference type="Pfam" id="PF09922"/>
    </source>
</evidence>
<evidence type="ECO:0000313" key="4">
    <source>
        <dbReference type="EMBL" id="RFZ82096.1"/>
    </source>
</evidence>
<feature type="transmembrane region" description="Helical" evidence="1">
    <location>
        <begin position="12"/>
        <end position="31"/>
    </location>
</feature>
<dbReference type="Pfam" id="PF09922">
    <property type="entry name" value="LiaF-like_C"/>
    <property type="match status" value="1"/>
</dbReference>
<keyword evidence="1" id="KW-0812">Transmembrane</keyword>
<dbReference type="PANTHER" id="PTHR40763">
    <property type="entry name" value="MEMBRANE PROTEIN-RELATED"/>
    <property type="match status" value="1"/>
</dbReference>
<evidence type="ECO:0000259" key="3">
    <source>
        <dbReference type="Pfam" id="PF22570"/>
    </source>
</evidence>
<evidence type="ECO:0000313" key="5">
    <source>
        <dbReference type="Proteomes" id="UP000260823"/>
    </source>
</evidence>
<organism evidence="4 5">
    <name type="scientific">Mucilaginibacter terrenus</name>
    <dbReference type="NCBI Taxonomy" id="2482727"/>
    <lineage>
        <taxon>Bacteria</taxon>
        <taxon>Pseudomonadati</taxon>
        <taxon>Bacteroidota</taxon>
        <taxon>Sphingobacteriia</taxon>
        <taxon>Sphingobacteriales</taxon>
        <taxon>Sphingobacteriaceae</taxon>
        <taxon>Mucilaginibacter</taxon>
    </lineage>
</organism>
<dbReference type="EMBL" id="QWDE01000003">
    <property type="protein sequence ID" value="RFZ82096.1"/>
    <property type="molecule type" value="Genomic_DNA"/>
</dbReference>
<gene>
    <name evidence="4" type="ORF">DYU05_15830</name>
</gene>
<dbReference type="Proteomes" id="UP000260823">
    <property type="component" value="Unassembled WGS sequence"/>
</dbReference>
<comment type="caution">
    <text evidence="4">The sequence shown here is derived from an EMBL/GenBank/DDBJ whole genome shotgun (WGS) entry which is preliminary data.</text>
</comment>